<name>G0W3A5_NAUDC</name>
<dbReference type="GO" id="GO:0006886">
    <property type="term" value="P:intracellular protein transport"/>
    <property type="evidence" value="ECO:0007669"/>
    <property type="project" value="UniProtKB-UniRule"/>
</dbReference>
<dbReference type="HOGENOM" id="CLU_003824_0_1_1"/>
<comment type="similarity">
    <text evidence="8">Belongs to the adaptor complexes large subunit family.</text>
</comment>
<dbReference type="GO" id="GO:0030121">
    <property type="term" value="C:AP-1 adaptor complex"/>
    <property type="evidence" value="ECO:0007669"/>
    <property type="project" value="EnsemblFungi"/>
</dbReference>
<sequence>MASSSTSSSKKAASSLKSFIKDVRGAKTLADERAIVTKQSAKVRTKLRDDHLSHSKRRTNIQKLLYLYILGEQTHFGQVECINLIASDDFVDKRLGYLSTSLLLDESEDLLTLLTNILSNDLNHPSNRYIVSLALNTLGSLTSIELARDLFPDVQKIIKHSKFNREPLIMKKCLQCLAKLITKDSSLLEILDLEVIEYCLDSNLFRMNHGVLLSISKLFQAILLSYDSISRNNDQYEIENYNTKVIPFISKYIPTLFEKLLGLMNDITPEFNVQGTADPFLQCDLIYTLTLFFNFPKEIDDISKHGDKFINVLIQVANNTSSTTGPGKVVLYETTRSIFSLKNFNETEMKPLYTLGINTLATFLKAKDNNTKYVALNSLVKVIPYDPESVQRHKKFILNCLNDHDISIKMRAIELLFAILNNGNLIELINEIMNFLENLYANQFKNFNDDWEKMIHLIIDSLIVAFKKFSIAEETGNPSDDSIWKLKILIKILKLVGNFIDMETINDILISFNNTENIDHKFQLISRMLLISLKPETLMDEIAENNIAWNIVSIWCLGEYSDSLLLNKNVAINHEVINEFTIASYLQKMDESYRIDKDVSAKTLIHYLLTSALKLSVKLNDKRCIENLRRLILNRTKDSDLMIQLKAVQYDILFNQPANVKKVLLSAMPIFENSSASPSIDTAATMEIKSGKTKKNDLLLDLLDYSTDELQEQKKEKPANLLQELLQPNTTNNNSSSTEQQQKPIITLPDDAKEIHSSENIEVYSKLISHEEGFFQMELYFKPLISINNLKTFCAVTKTQKLTLGQLFCSTTNNDTFPKHSIIRQSLKVTGTGKLKLRLKLTFESNDTGSELSEQFDHKFDQTL</sequence>
<evidence type="ECO:0000256" key="5">
    <source>
        <dbReference type="ARBA" id="ARBA00023034"/>
    </source>
</evidence>
<dbReference type="EMBL" id="HE580267">
    <property type="protein sequence ID" value="CCD22293.1"/>
    <property type="molecule type" value="Genomic_DNA"/>
</dbReference>
<accession>G0W3A5</accession>
<dbReference type="InterPro" id="IPR017107">
    <property type="entry name" value="AP1_complex_gsu"/>
</dbReference>
<dbReference type="Proteomes" id="UP000000689">
    <property type="component" value="Chromosome 1"/>
</dbReference>
<evidence type="ECO:0000256" key="1">
    <source>
        <dbReference type="ARBA" id="ARBA00004156"/>
    </source>
</evidence>
<dbReference type="GeneID" id="11493623"/>
<gene>
    <name evidence="11" type="primary">NDAI0A01350</name>
    <name evidence="11" type="ordered locus">NDAI_0A01350</name>
</gene>
<dbReference type="RefSeq" id="XP_003667536.1">
    <property type="nucleotide sequence ID" value="XM_003667488.1"/>
</dbReference>
<dbReference type="Pfam" id="PF02883">
    <property type="entry name" value="Alpha_adaptinC2"/>
    <property type="match status" value="1"/>
</dbReference>
<comment type="subcellular location">
    <subcellularLocation>
        <location evidence="1">Cytoplasmic vesicle membrane</location>
    </subcellularLocation>
    <subcellularLocation>
        <location evidence="2">Golgi apparatus</location>
    </subcellularLocation>
</comment>
<dbReference type="InterPro" id="IPR002553">
    <property type="entry name" value="Clathrin/coatomer_adapt-like_N"/>
</dbReference>
<keyword evidence="12" id="KW-1185">Reference proteome</keyword>
<evidence type="ECO:0000256" key="7">
    <source>
        <dbReference type="ARBA" id="ARBA00023329"/>
    </source>
</evidence>
<keyword evidence="4 8" id="KW-0653">Protein transport</keyword>
<evidence type="ECO:0000259" key="9">
    <source>
        <dbReference type="Pfam" id="PF01602"/>
    </source>
</evidence>
<dbReference type="SUPFAM" id="SSF49348">
    <property type="entry name" value="Clathrin adaptor appendage domain"/>
    <property type="match status" value="1"/>
</dbReference>
<dbReference type="PIRSF" id="PIRSF037094">
    <property type="entry name" value="AP1_complex_gamma"/>
    <property type="match status" value="1"/>
</dbReference>
<evidence type="ECO:0000256" key="6">
    <source>
        <dbReference type="ARBA" id="ARBA00023136"/>
    </source>
</evidence>
<dbReference type="OrthoDB" id="28053at2759"/>
<evidence type="ECO:0000256" key="3">
    <source>
        <dbReference type="ARBA" id="ARBA00022448"/>
    </source>
</evidence>
<evidence type="ECO:0000256" key="8">
    <source>
        <dbReference type="PIRNR" id="PIRNR037094"/>
    </source>
</evidence>
<dbReference type="PANTHER" id="PTHR22780">
    <property type="entry name" value="ADAPTIN, ALPHA/GAMMA/EPSILON"/>
    <property type="match status" value="1"/>
</dbReference>
<dbReference type="GO" id="GO:0048203">
    <property type="term" value="P:vesicle targeting, trans-Golgi to endosome"/>
    <property type="evidence" value="ECO:0007669"/>
    <property type="project" value="EnsemblFungi"/>
</dbReference>
<keyword evidence="7 8" id="KW-0968">Cytoplasmic vesicle</keyword>
<feature type="domain" description="Clathrin/coatomer adaptor adaptin-like N-terminal" evidence="9">
    <location>
        <begin position="32"/>
        <end position="656"/>
    </location>
</feature>
<dbReference type="GO" id="GO:0030276">
    <property type="term" value="F:clathrin binding"/>
    <property type="evidence" value="ECO:0007669"/>
    <property type="project" value="EnsemblFungi"/>
</dbReference>
<organism evidence="11 12">
    <name type="scientific">Naumovozyma dairenensis (strain ATCC 10597 / BCRC 20456 / CBS 421 / NBRC 0211 / NRRL Y-12639)</name>
    <name type="common">Saccharomyces dairenensis</name>
    <dbReference type="NCBI Taxonomy" id="1071378"/>
    <lineage>
        <taxon>Eukaryota</taxon>
        <taxon>Fungi</taxon>
        <taxon>Dikarya</taxon>
        <taxon>Ascomycota</taxon>
        <taxon>Saccharomycotina</taxon>
        <taxon>Saccharomycetes</taxon>
        <taxon>Saccharomycetales</taxon>
        <taxon>Saccharomycetaceae</taxon>
        <taxon>Naumovozyma</taxon>
    </lineage>
</organism>
<dbReference type="InterPro" id="IPR011989">
    <property type="entry name" value="ARM-like"/>
</dbReference>
<evidence type="ECO:0000256" key="2">
    <source>
        <dbReference type="ARBA" id="ARBA00004555"/>
    </source>
</evidence>
<dbReference type="GO" id="GO:0005829">
    <property type="term" value="C:cytosol"/>
    <property type="evidence" value="ECO:0007669"/>
    <property type="project" value="GOC"/>
</dbReference>
<dbReference type="eggNOG" id="KOG1062">
    <property type="taxonomic scope" value="Eukaryota"/>
</dbReference>
<dbReference type="InterPro" id="IPR016024">
    <property type="entry name" value="ARM-type_fold"/>
</dbReference>
<dbReference type="GO" id="GO:0006896">
    <property type="term" value="P:Golgi to vacuole transport"/>
    <property type="evidence" value="ECO:0007669"/>
    <property type="project" value="EnsemblFungi"/>
</dbReference>
<evidence type="ECO:0000313" key="11">
    <source>
        <dbReference type="EMBL" id="CCD22293.1"/>
    </source>
</evidence>
<dbReference type="InterPro" id="IPR013041">
    <property type="entry name" value="Clathrin_app_Ig-like_sf"/>
</dbReference>
<dbReference type="Pfam" id="PF01602">
    <property type="entry name" value="Adaptin_N"/>
    <property type="match status" value="1"/>
</dbReference>
<evidence type="ECO:0000256" key="4">
    <source>
        <dbReference type="ARBA" id="ARBA00022927"/>
    </source>
</evidence>
<evidence type="ECO:0000259" key="10">
    <source>
        <dbReference type="Pfam" id="PF02883"/>
    </source>
</evidence>
<keyword evidence="5 8" id="KW-0333">Golgi apparatus</keyword>
<dbReference type="OMA" id="REPNTKK"/>
<dbReference type="SUPFAM" id="SSF48371">
    <property type="entry name" value="ARM repeat"/>
    <property type="match status" value="1"/>
</dbReference>
<protein>
    <recommendedName>
        <fullName evidence="8">AP-1 complex subunit gamma</fullName>
    </recommendedName>
</protein>
<evidence type="ECO:0000313" key="12">
    <source>
        <dbReference type="Proteomes" id="UP000000689"/>
    </source>
</evidence>
<dbReference type="Gene3D" id="1.25.10.10">
    <property type="entry name" value="Leucine-rich Repeat Variant"/>
    <property type="match status" value="1"/>
</dbReference>
<dbReference type="InterPro" id="IPR050840">
    <property type="entry name" value="Adaptor_Complx_Large_Subunit"/>
</dbReference>
<reference evidence="11 12" key="1">
    <citation type="journal article" date="2011" name="Proc. Natl. Acad. Sci. U.S.A.">
        <title>Evolutionary erosion of yeast sex chromosomes by mating-type switching accidents.</title>
        <authorList>
            <person name="Gordon J.L."/>
            <person name="Armisen D."/>
            <person name="Proux-Wera E."/>
            <person name="Oheigeartaigh S.S."/>
            <person name="Byrne K.P."/>
            <person name="Wolfe K.H."/>
        </authorList>
    </citation>
    <scope>NUCLEOTIDE SEQUENCE [LARGE SCALE GENOMIC DNA]</scope>
    <source>
        <strain evidence="12">ATCC 10597 / BCRC 20456 / CBS 421 / NBRC 0211 / NRRL Y-12639</strain>
    </source>
</reference>
<dbReference type="STRING" id="1071378.G0W3A5"/>
<keyword evidence="6 8" id="KW-0472">Membrane</keyword>
<dbReference type="AlphaFoldDB" id="G0W3A5"/>
<dbReference type="Gene3D" id="2.60.40.1230">
    <property type="match status" value="1"/>
</dbReference>
<feature type="domain" description="Clathrin adaptor alpha/beta/gamma-adaptin appendage Ig-like subdomain" evidence="10">
    <location>
        <begin position="754"/>
        <end position="855"/>
    </location>
</feature>
<dbReference type="KEGG" id="ndi:NDAI_0A01350"/>
<keyword evidence="3 8" id="KW-0813">Transport</keyword>
<proteinExistence type="inferred from homology"/>
<dbReference type="InterPro" id="IPR008152">
    <property type="entry name" value="Clathrin_a/b/g-adaptin_app_Ig"/>
</dbReference>